<accession>A0A1F4U9W3</accession>
<name>A0A1F4U9W3_UNCW3</name>
<feature type="non-terminal residue" evidence="2">
    <location>
        <position position="279"/>
    </location>
</feature>
<dbReference type="PANTHER" id="PTHR34069">
    <property type="entry name" value="3-OXOACYL-[ACYL-CARRIER-PROTEIN] SYNTHASE 3"/>
    <property type="match status" value="1"/>
</dbReference>
<gene>
    <name evidence="2" type="ORF">A2Y85_05250</name>
</gene>
<dbReference type="GO" id="GO:0006633">
    <property type="term" value="P:fatty acid biosynthetic process"/>
    <property type="evidence" value="ECO:0007669"/>
    <property type="project" value="InterPro"/>
</dbReference>
<dbReference type="InterPro" id="IPR016039">
    <property type="entry name" value="Thiolase-like"/>
</dbReference>
<dbReference type="GO" id="GO:0004315">
    <property type="term" value="F:3-oxoacyl-[acyl-carrier-protein] synthase activity"/>
    <property type="evidence" value="ECO:0007669"/>
    <property type="project" value="InterPro"/>
</dbReference>
<dbReference type="Pfam" id="PF08545">
    <property type="entry name" value="ACP_syn_III"/>
    <property type="match status" value="1"/>
</dbReference>
<reference evidence="2 3" key="1">
    <citation type="journal article" date="2016" name="Nat. Commun.">
        <title>Thousands of microbial genomes shed light on interconnected biogeochemical processes in an aquifer system.</title>
        <authorList>
            <person name="Anantharaman K."/>
            <person name="Brown C.T."/>
            <person name="Hug L.A."/>
            <person name="Sharon I."/>
            <person name="Castelle C.J."/>
            <person name="Probst A.J."/>
            <person name="Thomas B.C."/>
            <person name="Singh A."/>
            <person name="Wilkins M.J."/>
            <person name="Karaoz U."/>
            <person name="Brodie E.L."/>
            <person name="Williams K.H."/>
            <person name="Hubbard S.S."/>
            <person name="Banfield J.F."/>
        </authorList>
    </citation>
    <scope>NUCLEOTIDE SEQUENCE [LARGE SCALE GENOMIC DNA]</scope>
</reference>
<dbReference type="GO" id="GO:0044550">
    <property type="term" value="P:secondary metabolite biosynthetic process"/>
    <property type="evidence" value="ECO:0007669"/>
    <property type="project" value="TreeGrafter"/>
</dbReference>
<feature type="domain" description="Beta-ketoacyl-[acyl-carrier-protein] synthase III N-terminal" evidence="1">
    <location>
        <begin position="115"/>
        <end position="202"/>
    </location>
</feature>
<dbReference type="SUPFAM" id="SSF53901">
    <property type="entry name" value="Thiolase-like"/>
    <property type="match status" value="2"/>
</dbReference>
<evidence type="ECO:0000313" key="2">
    <source>
        <dbReference type="EMBL" id="OGC41756.1"/>
    </source>
</evidence>
<organism evidence="2 3">
    <name type="scientific">candidate division WOR-3 bacterium RBG_13_43_14</name>
    <dbReference type="NCBI Taxonomy" id="1802590"/>
    <lineage>
        <taxon>Bacteria</taxon>
        <taxon>Bacteria division WOR-3</taxon>
    </lineage>
</organism>
<evidence type="ECO:0000313" key="3">
    <source>
        <dbReference type="Proteomes" id="UP000177025"/>
    </source>
</evidence>
<dbReference type="EMBL" id="MEUM01000096">
    <property type="protein sequence ID" value="OGC41756.1"/>
    <property type="molecule type" value="Genomic_DNA"/>
</dbReference>
<proteinExistence type="predicted"/>
<protein>
    <recommendedName>
        <fullName evidence="1">Beta-ketoacyl-[acyl-carrier-protein] synthase III N-terminal domain-containing protein</fullName>
    </recommendedName>
</protein>
<comment type="caution">
    <text evidence="2">The sequence shown here is derived from an EMBL/GenBank/DDBJ whole genome shotgun (WGS) entry which is preliminary data.</text>
</comment>
<evidence type="ECO:0000259" key="1">
    <source>
        <dbReference type="Pfam" id="PF08545"/>
    </source>
</evidence>
<dbReference type="AlphaFoldDB" id="A0A1F4U9W3"/>
<sequence length="279" mass="30463">MKRYGSKIIAVSYFVPEKIVRTSDIEEKLQFKEKIGVPYGILERLTGCREHREAPPGTDASDLAVAASRRALSKADISIEIIDLIIFAACCQDIYEPATANIIAEKLGAKKIQLFDIKNACNSFINSIDIVDSLISTGKVKYGLIASGEVASKYVDYNILNKDDLVLKASGLTLGDAGAALIMTENKADDDGFCASHFSSDGSQWRLATILGGGTMYPRDPKMCYFLSDGEKIIDLAFKKIPPEVKKVLAESGWTPNDVDLVIAHQVTIKIIHEIMNAV</sequence>
<dbReference type="Proteomes" id="UP000177025">
    <property type="component" value="Unassembled WGS sequence"/>
</dbReference>
<dbReference type="Gene3D" id="3.40.47.10">
    <property type="match status" value="2"/>
</dbReference>
<dbReference type="PANTHER" id="PTHR34069:SF2">
    <property type="entry name" value="BETA-KETOACYL-[ACYL-CARRIER-PROTEIN] SYNTHASE III"/>
    <property type="match status" value="1"/>
</dbReference>
<dbReference type="InterPro" id="IPR013751">
    <property type="entry name" value="ACP_syn_III_N"/>
</dbReference>